<dbReference type="SUPFAM" id="SSF50978">
    <property type="entry name" value="WD40 repeat-like"/>
    <property type="match status" value="1"/>
</dbReference>
<sequence length="228" mass="24844">MVNHAHTARLTRVHYHIDDAGCAVYCGISNVMQEMDVLRTDGRANTLEFNEKNYLVCATDKAIRCWRRAAMSFDLLWILEQSLGVHLSSFGSFAWSGNTVMDFDIETASMNGSFSFPAPILNLLVVSDKNSQLFAVARTGKGLCIATTKSHTKSPVITLNQGAKTPFSSLAPLETSAQVTSTNSAKRPVDKKAAIRLLDGPCHALPPISHLAPLFIAQCLAPPLQEQK</sequence>
<protein>
    <recommendedName>
        <fullName evidence="3">WD domain, G-beta repeat protein</fullName>
    </recommendedName>
</protein>
<evidence type="ECO:0000313" key="1">
    <source>
        <dbReference type="EMBL" id="KJH42641.1"/>
    </source>
</evidence>
<dbReference type="AlphaFoldDB" id="A0A0D8XJZ1"/>
<reference evidence="2" key="2">
    <citation type="journal article" date="2016" name="Sci. Rep.">
        <title>Dictyocaulus viviparus genome, variome and transcriptome elucidate lungworm biology and support future intervention.</title>
        <authorList>
            <person name="McNulty S.N."/>
            <person name="Strube C."/>
            <person name="Rosa B.A."/>
            <person name="Martin J.C."/>
            <person name="Tyagi R."/>
            <person name="Choi Y.J."/>
            <person name="Wang Q."/>
            <person name="Hallsworth Pepin K."/>
            <person name="Zhang X."/>
            <person name="Ozersky P."/>
            <person name="Wilson R.K."/>
            <person name="Sternberg P.W."/>
            <person name="Gasser R.B."/>
            <person name="Mitreva M."/>
        </authorList>
    </citation>
    <scope>NUCLEOTIDE SEQUENCE [LARGE SCALE GENOMIC DNA]</scope>
    <source>
        <strain evidence="2">HannoverDv2000</strain>
    </source>
</reference>
<proteinExistence type="predicted"/>
<name>A0A0D8XJZ1_DICVI</name>
<dbReference type="STRING" id="29172.A0A0D8XJZ1"/>
<accession>A0A0D8XJZ1</accession>
<dbReference type="InterPro" id="IPR036322">
    <property type="entry name" value="WD40_repeat_dom_sf"/>
</dbReference>
<organism evidence="1 2">
    <name type="scientific">Dictyocaulus viviparus</name>
    <name type="common">Bovine lungworm</name>
    <dbReference type="NCBI Taxonomy" id="29172"/>
    <lineage>
        <taxon>Eukaryota</taxon>
        <taxon>Metazoa</taxon>
        <taxon>Ecdysozoa</taxon>
        <taxon>Nematoda</taxon>
        <taxon>Chromadorea</taxon>
        <taxon>Rhabditida</taxon>
        <taxon>Rhabditina</taxon>
        <taxon>Rhabditomorpha</taxon>
        <taxon>Strongyloidea</taxon>
        <taxon>Metastrongylidae</taxon>
        <taxon>Dictyocaulus</taxon>
    </lineage>
</organism>
<dbReference type="OrthoDB" id="5843839at2759"/>
<dbReference type="EMBL" id="KN716643">
    <property type="protein sequence ID" value="KJH42641.1"/>
    <property type="molecule type" value="Genomic_DNA"/>
</dbReference>
<evidence type="ECO:0008006" key="3">
    <source>
        <dbReference type="Google" id="ProtNLM"/>
    </source>
</evidence>
<reference evidence="1 2" key="1">
    <citation type="submission" date="2013-11" db="EMBL/GenBank/DDBJ databases">
        <title>Draft genome of the bovine lungworm Dictyocaulus viviparus.</title>
        <authorList>
            <person name="Mitreva M."/>
        </authorList>
    </citation>
    <scope>NUCLEOTIDE SEQUENCE [LARGE SCALE GENOMIC DNA]</scope>
    <source>
        <strain evidence="1 2">HannoverDv2000</strain>
    </source>
</reference>
<keyword evidence="2" id="KW-1185">Reference proteome</keyword>
<evidence type="ECO:0000313" key="2">
    <source>
        <dbReference type="Proteomes" id="UP000053766"/>
    </source>
</evidence>
<gene>
    <name evidence="1" type="ORF">DICVIV_11367</name>
</gene>
<dbReference type="Proteomes" id="UP000053766">
    <property type="component" value="Unassembled WGS sequence"/>
</dbReference>